<feature type="transmembrane region" description="Helical" evidence="12">
    <location>
        <begin position="253"/>
        <end position="274"/>
    </location>
</feature>
<dbReference type="InterPro" id="IPR018113">
    <property type="entry name" value="PTrfase_EIIB_Cys"/>
</dbReference>
<feature type="domain" description="PTS EIIB type-1" evidence="13">
    <location>
        <begin position="9"/>
        <end position="91"/>
    </location>
</feature>
<dbReference type="PROSITE" id="PS01035">
    <property type="entry name" value="PTS_EIIB_TYPE_1_CYS"/>
    <property type="match status" value="1"/>
</dbReference>
<evidence type="ECO:0000313" key="15">
    <source>
        <dbReference type="EMBL" id="AZP03718.1"/>
    </source>
</evidence>
<accession>A0A3S9H8N8</accession>
<dbReference type="GO" id="GO:0008982">
    <property type="term" value="F:protein-N(PI)-phosphohistidine-sugar phosphotransferase activity"/>
    <property type="evidence" value="ECO:0007669"/>
    <property type="project" value="InterPro"/>
</dbReference>
<keyword evidence="2" id="KW-0813">Transport</keyword>
<dbReference type="GO" id="GO:0090589">
    <property type="term" value="F:protein-phosphocysteine-trehalose phosphotransferase system transporter activity"/>
    <property type="evidence" value="ECO:0007669"/>
    <property type="project" value="TreeGrafter"/>
</dbReference>
<dbReference type="PANTHER" id="PTHR30175:SF1">
    <property type="entry name" value="PTS SYSTEM ARBUTIN-, CELLOBIOSE-, AND SALICIN-SPECIFIC EIIBC COMPONENT-RELATED"/>
    <property type="match status" value="1"/>
</dbReference>
<evidence type="ECO:0000313" key="16">
    <source>
        <dbReference type="Proteomes" id="UP000273326"/>
    </source>
</evidence>
<dbReference type="KEGG" id="jeh:EJN90_02980"/>
<evidence type="ECO:0000256" key="10">
    <source>
        <dbReference type="ARBA" id="ARBA00023136"/>
    </source>
</evidence>
<evidence type="ECO:0000256" key="4">
    <source>
        <dbReference type="ARBA" id="ARBA00022597"/>
    </source>
</evidence>
<dbReference type="Proteomes" id="UP000273326">
    <property type="component" value="Chromosome"/>
</dbReference>
<dbReference type="AlphaFoldDB" id="A0A3S9H8N8"/>
<evidence type="ECO:0000256" key="5">
    <source>
        <dbReference type="ARBA" id="ARBA00022679"/>
    </source>
</evidence>
<comment type="subcellular location">
    <subcellularLocation>
        <location evidence="1">Cell membrane</location>
        <topology evidence="1">Multi-pass membrane protein</topology>
    </subcellularLocation>
</comment>
<gene>
    <name evidence="15" type="ORF">EJN90_02980</name>
</gene>
<evidence type="ECO:0000256" key="6">
    <source>
        <dbReference type="ARBA" id="ARBA00022683"/>
    </source>
</evidence>
<dbReference type="GO" id="GO:0015771">
    <property type="term" value="P:trehalose transport"/>
    <property type="evidence" value="ECO:0007669"/>
    <property type="project" value="TreeGrafter"/>
</dbReference>
<evidence type="ECO:0000259" key="14">
    <source>
        <dbReference type="PROSITE" id="PS51103"/>
    </source>
</evidence>
<evidence type="ECO:0000256" key="1">
    <source>
        <dbReference type="ARBA" id="ARBA00004651"/>
    </source>
</evidence>
<feature type="transmembrane region" description="Helical" evidence="12">
    <location>
        <begin position="220"/>
        <end position="241"/>
    </location>
</feature>
<keyword evidence="16" id="KW-1185">Reference proteome</keyword>
<feature type="transmembrane region" description="Helical" evidence="12">
    <location>
        <begin position="397"/>
        <end position="422"/>
    </location>
</feature>
<keyword evidence="4 15" id="KW-0762">Sugar transport</keyword>
<keyword evidence="8" id="KW-0418">Kinase</keyword>
<keyword evidence="6" id="KW-0598">Phosphotransferase system</keyword>
<evidence type="ECO:0000256" key="7">
    <source>
        <dbReference type="ARBA" id="ARBA00022692"/>
    </source>
</evidence>
<feature type="transmembrane region" description="Helical" evidence="12">
    <location>
        <begin position="334"/>
        <end position="359"/>
    </location>
</feature>
<feature type="active site" description="Phosphocysteine intermediate; for EIIB activity" evidence="11">
    <location>
        <position position="31"/>
    </location>
</feature>
<dbReference type="RefSeq" id="WP_126108808.1">
    <property type="nucleotide sequence ID" value="NZ_CP034465.1"/>
</dbReference>
<dbReference type="Pfam" id="PF00367">
    <property type="entry name" value="PTS_EIIB"/>
    <property type="match status" value="1"/>
</dbReference>
<evidence type="ECO:0000256" key="12">
    <source>
        <dbReference type="SAM" id="Phobius"/>
    </source>
</evidence>
<dbReference type="Pfam" id="PF02378">
    <property type="entry name" value="PTS_EIIC"/>
    <property type="match status" value="1"/>
</dbReference>
<dbReference type="CDD" id="cd00212">
    <property type="entry name" value="PTS_IIB_glc"/>
    <property type="match status" value="1"/>
</dbReference>
<keyword evidence="10 12" id="KW-0472">Membrane</keyword>
<dbReference type="PROSITE" id="PS51098">
    <property type="entry name" value="PTS_EIIB_TYPE_1"/>
    <property type="match status" value="1"/>
</dbReference>
<dbReference type="EMBL" id="CP034465">
    <property type="protein sequence ID" value="AZP03718.1"/>
    <property type="molecule type" value="Genomic_DNA"/>
</dbReference>
<keyword evidence="3" id="KW-1003">Cell membrane</keyword>
<feature type="transmembrane region" description="Helical" evidence="12">
    <location>
        <begin position="158"/>
        <end position="178"/>
    </location>
</feature>
<reference evidence="16" key="1">
    <citation type="submission" date="2018-12" db="EMBL/GenBank/DDBJ databases">
        <title>Complete genome sequencing of Jeotgalibaca sp. H21T32.</title>
        <authorList>
            <person name="Bae J.-W."/>
            <person name="Lee S.-Y."/>
        </authorList>
    </citation>
    <scope>NUCLEOTIDE SEQUENCE [LARGE SCALE GENOMIC DNA]</scope>
    <source>
        <strain evidence="16">H21T32</strain>
    </source>
</reference>
<dbReference type="InterPro" id="IPR001996">
    <property type="entry name" value="PTS_IIB_1"/>
</dbReference>
<feature type="transmembrane region" description="Helical" evidence="12">
    <location>
        <begin position="442"/>
        <end position="465"/>
    </location>
</feature>
<proteinExistence type="predicted"/>
<feature type="transmembrane region" description="Helical" evidence="12">
    <location>
        <begin position="118"/>
        <end position="146"/>
    </location>
</feature>
<evidence type="ECO:0000259" key="13">
    <source>
        <dbReference type="PROSITE" id="PS51098"/>
    </source>
</evidence>
<keyword evidence="5" id="KW-0808">Transferase</keyword>
<feature type="transmembrane region" description="Helical" evidence="12">
    <location>
        <begin position="310"/>
        <end position="328"/>
    </location>
</feature>
<name>A0A3S9H8N8_9LACT</name>
<feature type="transmembrane region" description="Helical" evidence="12">
    <location>
        <begin position="190"/>
        <end position="208"/>
    </location>
</feature>
<protein>
    <submittedName>
        <fullName evidence="15">PTS glucose transporter subunit IIBC</fullName>
    </submittedName>
</protein>
<dbReference type="InterPro" id="IPR036878">
    <property type="entry name" value="Glu_permease_IIB"/>
</dbReference>
<evidence type="ECO:0000256" key="3">
    <source>
        <dbReference type="ARBA" id="ARBA00022475"/>
    </source>
</evidence>
<dbReference type="InterPro" id="IPR050558">
    <property type="entry name" value="PTS_Sugar-Specific_Components"/>
</dbReference>
<dbReference type="InterPro" id="IPR013013">
    <property type="entry name" value="PTS_EIIC_1"/>
</dbReference>
<dbReference type="InterPro" id="IPR003352">
    <property type="entry name" value="PTS_EIIC"/>
</dbReference>
<evidence type="ECO:0000256" key="11">
    <source>
        <dbReference type="PROSITE-ProRule" id="PRU00421"/>
    </source>
</evidence>
<sequence length="489" mass="53175">MKNNKKDYQALATKVIELVGGEKNIESVIHCVTRLRFYLKDDRLPKKDEIENLDGVMGIVEAGGQFQVVVGPAVDDIYKETMAQLSVTDNGSFDEQTSSSSSENRTALEKVKHALNQLLGIITGSMMPIISILAASGIIKSILAILTTTNLISDSGSIYLMINAMADAVFYFLPILIGFNAAKRIDGNPLLTAVVGGVIIHPTVLDAANNGLDILNLGNFNFPFVAYTYSIFPMILAAWLVKKIELWLKKWVPLYIQAIFIPIVVIGVVSTTTFLFTGPVITWLSQALAVGLQSLLSLNAPIFGAIIDGFYQILVIFGLHWGIIPIYVNDFATLGYSYLSAMVSVPIVAQGGAALAVAVKSKKAKIKELGYAGAISAFCGITEPAIYGINLRFRKPFICASIASAVGGFMTGIFRINMWSIIGSIIGLPSFIDPVNGITSNFWYAVLVTVVTLALSFVLTYMWGYNDTMEMQEKRQKPKNPAKEKLAKL</sequence>
<evidence type="ECO:0000256" key="8">
    <source>
        <dbReference type="ARBA" id="ARBA00022777"/>
    </source>
</evidence>
<dbReference type="SUPFAM" id="SSF55604">
    <property type="entry name" value="Glucose permease domain IIB"/>
    <property type="match status" value="1"/>
</dbReference>
<feature type="domain" description="PTS EIIC type-1" evidence="14">
    <location>
        <begin position="120"/>
        <end position="477"/>
    </location>
</feature>
<dbReference type="OrthoDB" id="9769191at2"/>
<dbReference type="GO" id="GO:0016301">
    <property type="term" value="F:kinase activity"/>
    <property type="evidence" value="ECO:0007669"/>
    <property type="project" value="UniProtKB-KW"/>
</dbReference>
<dbReference type="GO" id="GO:0005886">
    <property type="term" value="C:plasma membrane"/>
    <property type="evidence" value="ECO:0007669"/>
    <property type="project" value="UniProtKB-SubCell"/>
</dbReference>
<evidence type="ECO:0000256" key="2">
    <source>
        <dbReference type="ARBA" id="ARBA00022448"/>
    </source>
</evidence>
<dbReference type="GO" id="GO:0009401">
    <property type="term" value="P:phosphoenolpyruvate-dependent sugar phosphotransferase system"/>
    <property type="evidence" value="ECO:0007669"/>
    <property type="project" value="UniProtKB-KW"/>
</dbReference>
<dbReference type="FunFam" id="3.30.1360.60:FF:000001">
    <property type="entry name" value="PTS system glucose-specific IIBC component PtsG"/>
    <property type="match status" value="1"/>
</dbReference>
<keyword evidence="7 12" id="KW-0812">Transmembrane</keyword>
<organism evidence="15 16">
    <name type="scientific">Jeotgalibaca ciconiae</name>
    <dbReference type="NCBI Taxonomy" id="2496265"/>
    <lineage>
        <taxon>Bacteria</taxon>
        <taxon>Bacillati</taxon>
        <taxon>Bacillota</taxon>
        <taxon>Bacilli</taxon>
        <taxon>Lactobacillales</taxon>
        <taxon>Carnobacteriaceae</taxon>
        <taxon>Jeotgalibaca</taxon>
    </lineage>
</organism>
<evidence type="ECO:0000256" key="9">
    <source>
        <dbReference type="ARBA" id="ARBA00022989"/>
    </source>
</evidence>
<dbReference type="PANTHER" id="PTHR30175">
    <property type="entry name" value="PHOSPHOTRANSFERASE SYSTEM TRANSPORT PROTEIN"/>
    <property type="match status" value="1"/>
</dbReference>
<keyword evidence="9 12" id="KW-1133">Transmembrane helix</keyword>
<dbReference type="Gene3D" id="3.30.1360.60">
    <property type="entry name" value="Glucose permease domain IIB"/>
    <property type="match status" value="1"/>
</dbReference>
<dbReference type="PROSITE" id="PS51103">
    <property type="entry name" value="PTS_EIIC_TYPE_1"/>
    <property type="match status" value="1"/>
</dbReference>